<name>A0A8G0LAK6_9HYPO</name>
<keyword evidence="2" id="KW-1185">Reference proteome</keyword>
<dbReference type="EMBL" id="CP075865">
    <property type="protein sequence ID" value="QYS97239.1"/>
    <property type="molecule type" value="Genomic_DNA"/>
</dbReference>
<dbReference type="AlphaFoldDB" id="A0A8G0LAK6"/>
<protein>
    <submittedName>
        <fullName evidence="1">Uncharacterized protein</fullName>
    </submittedName>
</protein>
<gene>
    <name evidence="1" type="ORF">H0G86_004471</name>
</gene>
<evidence type="ECO:0000313" key="1">
    <source>
        <dbReference type="EMBL" id="QYS97239.1"/>
    </source>
</evidence>
<proteinExistence type="predicted"/>
<evidence type="ECO:0000313" key="2">
    <source>
        <dbReference type="Proteomes" id="UP000826661"/>
    </source>
</evidence>
<dbReference type="Proteomes" id="UP000826661">
    <property type="component" value="Chromosome II"/>
</dbReference>
<sequence>MLLCLAIGNMHMQVCMSNPGLLIASKLVAAKMFKAPPRQTRNGRSVVLFFFRLPRDLELSRRVCTRSCRSADACGQRYLDVRGNNGDDTYCLWLLPMYEYMWEHALIGV</sequence>
<reference evidence="1 2" key="1">
    <citation type="journal article" date="2021" name="BMC Genomics">
        <title>Telomere-to-telomere genome assembly of asparaginase-producing Trichoderma simmonsii.</title>
        <authorList>
            <person name="Chung D."/>
            <person name="Kwon Y.M."/>
            <person name="Yang Y."/>
        </authorList>
    </citation>
    <scope>NUCLEOTIDE SEQUENCE [LARGE SCALE GENOMIC DNA]</scope>
    <source>
        <strain evidence="1 2">GH-Sj1</strain>
    </source>
</reference>
<accession>A0A8G0LAK6</accession>
<organism evidence="1 2">
    <name type="scientific">Trichoderma simmonsii</name>
    <dbReference type="NCBI Taxonomy" id="1491479"/>
    <lineage>
        <taxon>Eukaryota</taxon>
        <taxon>Fungi</taxon>
        <taxon>Dikarya</taxon>
        <taxon>Ascomycota</taxon>
        <taxon>Pezizomycotina</taxon>
        <taxon>Sordariomycetes</taxon>
        <taxon>Hypocreomycetidae</taxon>
        <taxon>Hypocreales</taxon>
        <taxon>Hypocreaceae</taxon>
        <taxon>Trichoderma</taxon>
    </lineage>
</organism>